<reference evidence="4" key="1">
    <citation type="journal article" date="2021" name="PeerJ">
        <title>Extensive microbial diversity within the chicken gut microbiome revealed by metagenomics and culture.</title>
        <authorList>
            <person name="Gilroy R."/>
            <person name="Ravi A."/>
            <person name="Getino M."/>
            <person name="Pursley I."/>
            <person name="Horton D.L."/>
            <person name="Alikhan N.F."/>
            <person name="Baker D."/>
            <person name="Gharbi K."/>
            <person name="Hall N."/>
            <person name="Watson M."/>
            <person name="Adriaenssens E.M."/>
            <person name="Foster-Nyarko E."/>
            <person name="Jarju S."/>
            <person name="Secka A."/>
            <person name="Antonio M."/>
            <person name="Oren A."/>
            <person name="Chaudhuri R.R."/>
            <person name="La Ragione R."/>
            <person name="Hildebrand F."/>
            <person name="Pallen M.J."/>
        </authorList>
    </citation>
    <scope>NUCLEOTIDE SEQUENCE</scope>
    <source>
        <strain evidence="4">ChiGjej4B4-7305</strain>
    </source>
</reference>
<organism evidence="4 5">
    <name type="scientific">Candidatus Ruania gallistercoris</name>
    <dbReference type="NCBI Taxonomy" id="2838746"/>
    <lineage>
        <taxon>Bacteria</taxon>
        <taxon>Bacillati</taxon>
        <taxon>Actinomycetota</taxon>
        <taxon>Actinomycetes</taxon>
        <taxon>Micrococcales</taxon>
        <taxon>Ruaniaceae</taxon>
        <taxon>Ruania</taxon>
    </lineage>
</organism>
<dbReference type="InterPro" id="IPR055170">
    <property type="entry name" value="GFO_IDH_MocA-like_dom"/>
</dbReference>
<evidence type="ECO:0000256" key="1">
    <source>
        <dbReference type="ARBA" id="ARBA00023027"/>
    </source>
</evidence>
<comment type="caution">
    <text evidence="4">The sequence shown here is derived from an EMBL/GenBank/DDBJ whole genome shotgun (WGS) entry which is preliminary data.</text>
</comment>
<evidence type="ECO:0000313" key="5">
    <source>
        <dbReference type="Proteomes" id="UP000824037"/>
    </source>
</evidence>
<dbReference type="GO" id="GO:0000166">
    <property type="term" value="F:nucleotide binding"/>
    <property type="evidence" value="ECO:0007669"/>
    <property type="project" value="InterPro"/>
</dbReference>
<dbReference type="Gene3D" id="3.40.50.720">
    <property type="entry name" value="NAD(P)-binding Rossmann-like Domain"/>
    <property type="match status" value="1"/>
</dbReference>
<dbReference type="PANTHER" id="PTHR43249">
    <property type="entry name" value="UDP-N-ACETYL-2-AMINO-2-DEOXY-D-GLUCURONATE OXIDASE"/>
    <property type="match status" value="1"/>
</dbReference>
<feature type="domain" description="Gfo/Idh/MocA-like oxidoreductase N-terminal" evidence="2">
    <location>
        <begin position="20"/>
        <end position="136"/>
    </location>
</feature>
<evidence type="ECO:0000313" key="4">
    <source>
        <dbReference type="EMBL" id="HIZ35748.1"/>
    </source>
</evidence>
<dbReference type="SUPFAM" id="SSF51735">
    <property type="entry name" value="NAD(P)-binding Rossmann-fold domains"/>
    <property type="match status" value="1"/>
</dbReference>
<dbReference type="Pfam" id="PF22725">
    <property type="entry name" value="GFO_IDH_MocA_C3"/>
    <property type="match status" value="1"/>
</dbReference>
<dbReference type="InterPro" id="IPR036291">
    <property type="entry name" value="NAD(P)-bd_dom_sf"/>
</dbReference>
<dbReference type="InterPro" id="IPR000683">
    <property type="entry name" value="Gfo/Idh/MocA-like_OxRdtase_N"/>
</dbReference>
<accession>A0A9D2EE15</accession>
<evidence type="ECO:0000259" key="2">
    <source>
        <dbReference type="Pfam" id="PF01408"/>
    </source>
</evidence>
<name>A0A9D2EE15_9MICO</name>
<dbReference type="Proteomes" id="UP000824037">
    <property type="component" value="Unassembled WGS sequence"/>
</dbReference>
<proteinExistence type="predicted"/>
<dbReference type="InterPro" id="IPR052515">
    <property type="entry name" value="Gfo/Idh/MocA_Oxidoreductase"/>
</dbReference>
<dbReference type="Pfam" id="PF01408">
    <property type="entry name" value="GFO_IDH_MocA"/>
    <property type="match status" value="1"/>
</dbReference>
<sequence length="344" mass="36131">MTTPAPATTATAQAPTDRLRLAVIGVGVVGKAHIKRLQSEASPAQLVAITDASAEAAEAVGADLGAPVAPSVADLLAREDVDAVIIAIPSGLHADVTIAALEAGKHVLLEKPIDVTVDAADRIIAAEQASGKTVSVVSQRRFAPENQFLHEAIRSGKLGRPTAASIEIALWRTQEYYDSGAWRGTWALDGGGALMNQGVHLVDLALWLLGDVEEVYAHSGLLAHERIEVEDTITITARFTSGAMLTFLATTTAYGNLPLRVAVMGDGGAAVTLSEKFTHLVTRDEAEIPEFEPVDQQLAQLTDFVTAVSTGTAPLVRSHEARAAVAFIEAAYASARTGQPVRPR</sequence>
<dbReference type="Gene3D" id="3.30.360.10">
    <property type="entry name" value="Dihydrodipicolinate Reductase, domain 2"/>
    <property type="match status" value="1"/>
</dbReference>
<gene>
    <name evidence="4" type="ORF">H9815_08210</name>
</gene>
<dbReference type="SUPFAM" id="SSF55347">
    <property type="entry name" value="Glyceraldehyde-3-phosphate dehydrogenase-like, C-terminal domain"/>
    <property type="match status" value="1"/>
</dbReference>
<evidence type="ECO:0000259" key="3">
    <source>
        <dbReference type="Pfam" id="PF22725"/>
    </source>
</evidence>
<dbReference type="EMBL" id="DXBY01000138">
    <property type="protein sequence ID" value="HIZ35748.1"/>
    <property type="molecule type" value="Genomic_DNA"/>
</dbReference>
<dbReference type="AlphaFoldDB" id="A0A9D2EE15"/>
<keyword evidence="1" id="KW-0520">NAD</keyword>
<protein>
    <submittedName>
        <fullName evidence="4">Gfo/Idh/MocA family oxidoreductase</fullName>
    </submittedName>
</protein>
<reference evidence="4" key="2">
    <citation type="submission" date="2021-04" db="EMBL/GenBank/DDBJ databases">
        <authorList>
            <person name="Gilroy R."/>
        </authorList>
    </citation>
    <scope>NUCLEOTIDE SEQUENCE</scope>
    <source>
        <strain evidence="4">ChiGjej4B4-7305</strain>
    </source>
</reference>
<dbReference type="PANTHER" id="PTHR43249:SF1">
    <property type="entry name" value="D-GLUCOSIDE 3-DEHYDROGENASE"/>
    <property type="match status" value="1"/>
</dbReference>
<feature type="domain" description="GFO/IDH/MocA-like oxidoreductase" evidence="3">
    <location>
        <begin position="149"/>
        <end position="270"/>
    </location>
</feature>